<dbReference type="PROSITE" id="PS51176">
    <property type="entry name" value="PDH_ADH"/>
    <property type="match status" value="1"/>
</dbReference>
<dbReference type="SUPFAM" id="SSF51735">
    <property type="entry name" value="NAD(P)-binding Rossmann-fold domains"/>
    <property type="match status" value="1"/>
</dbReference>
<dbReference type="PANTHER" id="PTHR21363:SF0">
    <property type="entry name" value="PREPHENATE DEHYDROGENASE [NADP(+)]"/>
    <property type="match status" value="1"/>
</dbReference>
<dbReference type="PANTHER" id="PTHR21363">
    <property type="entry name" value="PREPHENATE DEHYDROGENASE"/>
    <property type="match status" value="1"/>
</dbReference>
<dbReference type="Gene3D" id="1.10.3660.10">
    <property type="entry name" value="6-phosphogluconate dehydrogenase C-terminal like domain"/>
    <property type="match status" value="1"/>
</dbReference>
<dbReference type="Proteomes" id="UP000004956">
    <property type="component" value="Unassembled WGS sequence"/>
</dbReference>
<evidence type="ECO:0000313" key="3">
    <source>
        <dbReference type="EMBL" id="EHY32375.1"/>
    </source>
</evidence>
<sequence>MTRTTDALTEATTLIAILRRIPRGRWISSSELAQRLSDDGVDVPTRRLQRALSSLVLSSDMNVEVDKTTKPYRYRRGPDVSDLATTRLTPREALTLRLCEEHLKHQLPPYIARGMASLFDAAKDVLHEDARSEKARAWLNKVAFVSPALPVVPPAIDGKVFETVSEALFRGSLIEIKYVNTQGHETVGTVSPLGLVQQDSRLYLVCVFENYDDVRHLALHRMKRAHLLERQARRPEGFSLEAYVTSRHFNYSNGQKIELIVEFTSDVTARNLRETPFRAEQELTKLPDGWRLRAVLDDTPAVDGWLAMWRDAAGIRLVEKRAWLDPMPGDAADAAFGAASSGEAAGAADPALPAQAEPSRKPVVIVGGAGGMGKILQAFFRRHGHPVRILERDDWPRAREILAGAGIVVVSAPIDVTIAVIKQLGPLLDPDTLLCDVTSVKRAPVEAMLKAHTGPVLGMHPMFGPDVVDLARQVFVYVRARCPEASEELRRDLLSEDVSVVECSAADHDRSMSIIQALRHFTTYAYGVFLSKIRPDLRQILALSSPIYRLELEMVGRLFAQDPRLYADIVLSSEANADIIRAYVESLAPELDMVLRRDRDAFISRFMTARGWFGSWADTAMKESGRMLALVQAERRRRAEAAKAQPKPQG</sequence>
<proteinExistence type="predicted"/>
<organism evidence="3 4">
    <name type="scientific">Sutterella parvirubra YIT 11816</name>
    <dbReference type="NCBI Taxonomy" id="762967"/>
    <lineage>
        <taxon>Bacteria</taxon>
        <taxon>Pseudomonadati</taxon>
        <taxon>Pseudomonadota</taxon>
        <taxon>Betaproteobacteria</taxon>
        <taxon>Burkholderiales</taxon>
        <taxon>Sutterellaceae</taxon>
        <taxon>Sutterella</taxon>
    </lineage>
</organism>
<dbReference type="InterPro" id="IPR026881">
    <property type="entry name" value="WYL_dom"/>
</dbReference>
<dbReference type="SUPFAM" id="SSF48179">
    <property type="entry name" value="6-phosphogluconate dehydrogenase C-terminal domain-like"/>
    <property type="match status" value="1"/>
</dbReference>
<dbReference type="Pfam" id="PF20463">
    <property type="entry name" value="PDH_C"/>
    <property type="match status" value="1"/>
</dbReference>
<dbReference type="GO" id="GO:0070403">
    <property type="term" value="F:NAD+ binding"/>
    <property type="evidence" value="ECO:0007669"/>
    <property type="project" value="InterPro"/>
</dbReference>
<dbReference type="STRING" id="762967.HMPREF9440_00234"/>
<evidence type="ECO:0000259" key="2">
    <source>
        <dbReference type="PROSITE" id="PS51176"/>
    </source>
</evidence>
<dbReference type="InterPro" id="IPR003099">
    <property type="entry name" value="Prephen_DH"/>
</dbReference>
<dbReference type="RefSeq" id="WP_008540635.1">
    <property type="nucleotide sequence ID" value="NZ_JH604861.1"/>
</dbReference>
<dbReference type="EMBL" id="AFBQ01000029">
    <property type="protein sequence ID" value="EHY32375.1"/>
    <property type="molecule type" value="Genomic_DNA"/>
</dbReference>
<dbReference type="InterPro" id="IPR036291">
    <property type="entry name" value="NAD(P)-bd_dom_sf"/>
</dbReference>
<keyword evidence="1" id="KW-0560">Oxidoreductase</keyword>
<dbReference type="InterPro" id="IPR008927">
    <property type="entry name" value="6-PGluconate_DH-like_C_sf"/>
</dbReference>
<accession>H3KBY7</accession>
<dbReference type="PATRIC" id="fig|762967.3.peg.199"/>
<dbReference type="GO" id="GO:0004665">
    <property type="term" value="F:prephenate dehydrogenase (NADP+) activity"/>
    <property type="evidence" value="ECO:0007669"/>
    <property type="project" value="InterPro"/>
</dbReference>
<dbReference type="GO" id="GO:0006571">
    <property type="term" value="P:tyrosine biosynthetic process"/>
    <property type="evidence" value="ECO:0007669"/>
    <property type="project" value="InterPro"/>
</dbReference>
<dbReference type="GO" id="GO:0008977">
    <property type="term" value="F:prephenate dehydrogenase (NAD+) activity"/>
    <property type="evidence" value="ECO:0007669"/>
    <property type="project" value="InterPro"/>
</dbReference>
<name>H3KBY7_9BURK</name>
<dbReference type="Pfam" id="PF13280">
    <property type="entry name" value="WYL"/>
    <property type="match status" value="1"/>
</dbReference>
<feature type="domain" description="Prephenate/arogenate dehydrogenase" evidence="2">
    <location>
        <begin position="361"/>
        <end position="624"/>
    </location>
</feature>
<comment type="caution">
    <text evidence="3">The sequence shown here is derived from an EMBL/GenBank/DDBJ whole genome shotgun (WGS) entry which is preliminary data.</text>
</comment>
<dbReference type="AlphaFoldDB" id="H3KBY7"/>
<reference evidence="3 4" key="1">
    <citation type="submission" date="2011-11" db="EMBL/GenBank/DDBJ databases">
        <authorList>
            <person name="Weinstock G."/>
            <person name="Sodergren E."/>
            <person name="Clifton S."/>
            <person name="Fulton L."/>
            <person name="Fulton B."/>
            <person name="Courtney L."/>
            <person name="Fronick C."/>
            <person name="Harrison M."/>
            <person name="Strong C."/>
            <person name="Farmer C."/>
            <person name="Delahaunty K."/>
            <person name="Markovic C."/>
            <person name="Hall O."/>
            <person name="Minx P."/>
            <person name="Tomlinson C."/>
            <person name="Mitreva M."/>
            <person name="Hou S."/>
            <person name="Chen J."/>
            <person name="Wollam A."/>
            <person name="Pepin K.H."/>
            <person name="Johnson M."/>
            <person name="Bhonagiri V."/>
            <person name="Zhang X."/>
            <person name="Suruliraj S."/>
            <person name="Warren W."/>
            <person name="Chinwalla A."/>
            <person name="Mardis E.R."/>
            <person name="Wilson R.K."/>
        </authorList>
    </citation>
    <scope>NUCLEOTIDE SEQUENCE [LARGE SCALE GENOMIC DNA]</scope>
    <source>
        <strain evidence="3 4">YIT 11816</strain>
    </source>
</reference>
<protein>
    <submittedName>
        <fullName evidence="3">Prephenate dehydrogenase</fullName>
    </submittedName>
</protein>
<dbReference type="InterPro" id="IPR046825">
    <property type="entry name" value="PDH_C"/>
</dbReference>
<keyword evidence="4" id="KW-1185">Reference proteome</keyword>
<gene>
    <name evidence="3" type="ORF">HMPREF9440_00234</name>
</gene>
<dbReference type="Gene3D" id="3.40.50.720">
    <property type="entry name" value="NAD(P)-binding Rossmann-like Domain"/>
    <property type="match status" value="1"/>
</dbReference>
<dbReference type="InterPro" id="IPR046826">
    <property type="entry name" value="PDH_N"/>
</dbReference>
<dbReference type="Pfam" id="PF02153">
    <property type="entry name" value="PDH_N"/>
    <property type="match status" value="1"/>
</dbReference>
<dbReference type="NCBIfam" id="NF008400">
    <property type="entry name" value="PRK11199.1"/>
    <property type="match status" value="1"/>
</dbReference>
<dbReference type="InterPro" id="IPR050812">
    <property type="entry name" value="Preph/Arog_dehydrog"/>
</dbReference>
<dbReference type="HOGENOM" id="CLU_421455_0_0_4"/>
<evidence type="ECO:0000256" key="1">
    <source>
        <dbReference type="ARBA" id="ARBA00023002"/>
    </source>
</evidence>
<dbReference type="PROSITE" id="PS52050">
    <property type="entry name" value="WYL"/>
    <property type="match status" value="1"/>
</dbReference>
<evidence type="ECO:0000313" key="4">
    <source>
        <dbReference type="Proteomes" id="UP000004956"/>
    </source>
</evidence>